<sequence>MLSAYRIIVLLYALTKLIDALKDTPSPLQLNFEVHRGDSVNGMSIHNKLHFEKRVDGDGKVNMELVNHDVSYTTTLKVGSNADEVSVIIDTGSSDLYVIAPNVDCYYYSYSYRNKRTLIDIPTYFKRANSEACTSYGSFDYKNSTSFKKTEDVEEFYISYYDDKYSAGFWGSDKMQVGDAMLETAYFAVTNETSSNVGVLGIGFRGRESPYYYSYENIPLRLKSEGFIKKNAYSLFLNSENQTTGSVLFGAVDHAKYSGPLTSIPIVNATEKVSTLSSLLYGIDFYAGDEGGSNDTYSISTNTYLTWFDSGTAYSAMPQNLVYRFGESLGGILQDEGYYEVPCSNSEDVYFTFDFGGPKIKVPLSSLLIPIYSSTQCYLGLSMSEDDYIVLGDNVLRSMYVVYDLDDLSISLAQAKYTDDSDIEEIGSDGGIPSAIKAATYAAHSYDYTHITESTVTAVATYATGSLDTWEKEGKGSSVQDNLSMKCFTLIFGIFGYIILFIN</sequence>
<dbReference type="GO" id="GO:0031505">
    <property type="term" value="P:fungal-type cell wall organization"/>
    <property type="evidence" value="ECO:0007669"/>
    <property type="project" value="TreeGrafter"/>
</dbReference>
<dbReference type="PANTHER" id="PTHR47965:SF12">
    <property type="entry name" value="ASPARTIC PROTEINASE 3-RELATED"/>
    <property type="match status" value="1"/>
</dbReference>
<dbReference type="OrthoDB" id="771136at2759"/>
<evidence type="ECO:0000256" key="3">
    <source>
        <dbReference type="ARBA" id="ARBA00007447"/>
    </source>
</evidence>
<keyword evidence="7" id="KW-0165">Cleavage on pair of basic residues</keyword>
<reference evidence="19" key="1">
    <citation type="submission" date="2022-03" db="EMBL/GenBank/DDBJ databases">
        <authorList>
            <person name="Legras J.-L."/>
            <person name="Devillers H."/>
            <person name="Grondin C."/>
        </authorList>
    </citation>
    <scope>NUCLEOTIDE SEQUENCE</scope>
    <source>
        <strain evidence="19">CLIB 1423</strain>
    </source>
</reference>
<dbReference type="GO" id="GO:0005576">
    <property type="term" value="C:extracellular region"/>
    <property type="evidence" value="ECO:0007669"/>
    <property type="project" value="UniProtKB-SubCell"/>
</dbReference>
<dbReference type="Proteomes" id="UP000837801">
    <property type="component" value="Unassembled WGS sequence"/>
</dbReference>
<evidence type="ECO:0000256" key="5">
    <source>
        <dbReference type="ARBA" id="ARBA00022525"/>
    </source>
</evidence>
<dbReference type="InterPro" id="IPR001461">
    <property type="entry name" value="Aspartic_peptidase_A1"/>
</dbReference>
<feature type="signal peptide" evidence="17">
    <location>
        <begin position="1"/>
        <end position="20"/>
    </location>
</feature>
<feature type="domain" description="Peptidase A1" evidence="18">
    <location>
        <begin position="72"/>
        <end position="413"/>
    </location>
</feature>
<evidence type="ECO:0000256" key="9">
    <source>
        <dbReference type="ARBA" id="ARBA00022750"/>
    </source>
</evidence>
<dbReference type="PRINTS" id="PR00792">
    <property type="entry name" value="PEPSIN"/>
</dbReference>
<comment type="similarity">
    <text evidence="3 16">Belongs to the peptidase A1 family.</text>
</comment>
<dbReference type="InterPro" id="IPR033876">
    <property type="entry name" value="SAP-like"/>
</dbReference>
<feature type="chain" id="PRO_5040416047" description="candidapepsin" evidence="17">
    <location>
        <begin position="21"/>
        <end position="503"/>
    </location>
</feature>
<dbReference type="PANTHER" id="PTHR47965">
    <property type="entry name" value="ASPARTYL PROTEASE-RELATED"/>
    <property type="match status" value="1"/>
</dbReference>
<dbReference type="PROSITE" id="PS00141">
    <property type="entry name" value="ASP_PROTEASE"/>
    <property type="match status" value="1"/>
</dbReference>
<keyword evidence="10 16" id="KW-0378">Hydrolase</keyword>
<evidence type="ECO:0000256" key="13">
    <source>
        <dbReference type="ARBA" id="ARBA00023180"/>
    </source>
</evidence>
<accession>A0A9P0VY72</accession>
<evidence type="ECO:0000256" key="8">
    <source>
        <dbReference type="ARBA" id="ARBA00022729"/>
    </source>
</evidence>
<comment type="catalytic activity">
    <reaction evidence="1">
        <text>Preferential cleavage at the carboxyl of hydrophobic amino acids, but fails to cleave 15-Leu-|-Tyr-16, 16-Tyr-|-Leu-17 and 24-Phe-|-Phe-25 of insulin B chain. Activates trypsinogen, and degrades keratin.</text>
        <dbReference type="EC" id="3.4.23.24"/>
    </reaction>
</comment>
<dbReference type="GO" id="GO:0006508">
    <property type="term" value="P:proteolysis"/>
    <property type="evidence" value="ECO:0007669"/>
    <property type="project" value="UniProtKB-KW"/>
</dbReference>
<evidence type="ECO:0000256" key="4">
    <source>
        <dbReference type="ARBA" id="ARBA00013207"/>
    </source>
</evidence>
<keyword evidence="8 17" id="KW-0732">Signal</keyword>
<gene>
    <name evidence="19" type="ORF">CLIB1423_07S05666</name>
</gene>
<keyword evidence="9 16" id="KW-0064">Aspartyl protease</keyword>
<evidence type="ECO:0000256" key="17">
    <source>
        <dbReference type="SAM" id="SignalP"/>
    </source>
</evidence>
<keyword evidence="12 15" id="KW-1015">Disulfide bond</keyword>
<evidence type="ECO:0000256" key="14">
    <source>
        <dbReference type="PIRSR" id="PIRSR601461-1"/>
    </source>
</evidence>
<dbReference type="SUPFAM" id="SSF50630">
    <property type="entry name" value="Acid proteases"/>
    <property type="match status" value="1"/>
</dbReference>
<evidence type="ECO:0000256" key="2">
    <source>
        <dbReference type="ARBA" id="ARBA00004613"/>
    </source>
</evidence>
<keyword evidence="20" id="KW-1185">Reference proteome</keyword>
<comment type="caution">
    <text evidence="19">The sequence shown here is derived from an EMBL/GenBank/DDBJ whole genome shotgun (WGS) entry which is preliminary data.</text>
</comment>
<dbReference type="CDD" id="cd05474">
    <property type="entry name" value="SAP_like"/>
    <property type="match status" value="1"/>
</dbReference>
<dbReference type="AlphaFoldDB" id="A0A9P0VY72"/>
<feature type="active site" evidence="14">
    <location>
        <position position="309"/>
    </location>
</feature>
<proteinExistence type="inferred from homology"/>
<evidence type="ECO:0000313" key="20">
    <source>
        <dbReference type="Proteomes" id="UP000837801"/>
    </source>
</evidence>
<evidence type="ECO:0000256" key="11">
    <source>
        <dbReference type="ARBA" id="ARBA00023145"/>
    </source>
</evidence>
<dbReference type="PROSITE" id="PS51767">
    <property type="entry name" value="PEPTIDASE_A1"/>
    <property type="match status" value="1"/>
</dbReference>
<dbReference type="GO" id="GO:0009277">
    <property type="term" value="C:fungal-type cell wall"/>
    <property type="evidence" value="ECO:0007669"/>
    <property type="project" value="TreeGrafter"/>
</dbReference>
<keyword evidence="11" id="KW-0865">Zymogen</keyword>
<dbReference type="GO" id="GO:0004190">
    <property type="term" value="F:aspartic-type endopeptidase activity"/>
    <property type="evidence" value="ECO:0007669"/>
    <property type="project" value="UniProtKB-KW"/>
</dbReference>
<keyword evidence="6 16" id="KW-0645">Protease</keyword>
<dbReference type="Pfam" id="PF00026">
    <property type="entry name" value="Asp"/>
    <property type="match status" value="1"/>
</dbReference>
<dbReference type="InterPro" id="IPR033121">
    <property type="entry name" value="PEPTIDASE_A1"/>
</dbReference>
<evidence type="ECO:0000256" key="10">
    <source>
        <dbReference type="ARBA" id="ARBA00022801"/>
    </source>
</evidence>
<keyword evidence="5" id="KW-0964">Secreted</keyword>
<dbReference type="EMBL" id="CAKXYY010000007">
    <property type="protein sequence ID" value="CAH2352706.1"/>
    <property type="molecule type" value="Genomic_DNA"/>
</dbReference>
<dbReference type="EC" id="3.4.23.24" evidence="4"/>
<dbReference type="InterPro" id="IPR001969">
    <property type="entry name" value="Aspartic_peptidase_AS"/>
</dbReference>
<organism evidence="19 20">
    <name type="scientific">[Candida] railenensis</name>
    <dbReference type="NCBI Taxonomy" id="45579"/>
    <lineage>
        <taxon>Eukaryota</taxon>
        <taxon>Fungi</taxon>
        <taxon>Dikarya</taxon>
        <taxon>Ascomycota</taxon>
        <taxon>Saccharomycotina</taxon>
        <taxon>Pichiomycetes</taxon>
        <taxon>Debaryomycetaceae</taxon>
        <taxon>Kurtzmaniella</taxon>
    </lineage>
</organism>
<evidence type="ECO:0000256" key="12">
    <source>
        <dbReference type="ARBA" id="ARBA00023157"/>
    </source>
</evidence>
<feature type="active site" evidence="14">
    <location>
        <position position="90"/>
    </location>
</feature>
<dbReference type="InterPro" id="IPR021109">
    <property type="entry name" value="Peptidase_aspartic_dom_sf"/>
</dbReference>
<evidence type="ECO:0000256" key="7">
    <source>
        <dbReference type="ARBA" id="ARBA00022685"/>
    </source>
</evidence>
<evidence type="ECO:0000259" key="18">
    <source>
        <dbReference type="PROSITE" id="PS51767"/>
    </source>
</evidence>
<feature type="disulfide bond" evidence="15">
    <location>
        <begin position="343"/>
        <end position="377"/>
    </location>
</feature>
<evidence type="ECO:0000256" key="15">
    <source>
        <dbReference type="PIRSR" id="PIRSR601461-2"/>
    </source>
</evidence>
<keyword evidence="13" id="KW-0325">Glycoprotein</keyword>
<evidence type="ECO:0000313" key="19">
    <source>
        <dbReference type="EMBL" id="CAH2352706.1"/>
    </source>
</evidence>
<evidence type="ECO:0000256" key="1">
    <source>
        <dbReference type="ARBA" id="ARBA00001675"/>
    </source>
</evidence>
<name>A0A9P0VY72_9ASCO</name>
<protein>
    <recommendedName>
        <fullName evidence="4">candidapepsin</fullName>
        <ecNumber evidence="4">3.4.23.24</ecNumber>
    </recommendedName>
</protein>
<evidence type="ECO:0000256" key="6">
    <source>
        <dbReference type="ARBA" id="ARBA00022670"/>
    </source>
</evidence>
<evidence type="ECO:0000256" key="16">
    <source>
        <dbReference type="RuleBase" id="RU000454"/>
    </source>
</evidence>
<dbReference type="Gene3D" id="2.40.70.10">
    <property type="entry name" value="Acid Proteases"/>
    <property type="match status" value="2"/>
</dbReference>
<comment type="subcellular location">
    <subcellularLocation>
        <location evidence="2">Secreted</location>
    </subcellularLocation>
</comment>